<accession>A0AA49K002</accession>
<dbReference type="EMBL" id="CP130612">
    <property type="protein sequence ID" value="WKW12281.1"/>
    <property type="molecule type" value="Genomic_DNA"/>
</dbReference>
<proteinExistence type="predicted"/>
<accession>A0AA49Q4Y2</accession>
<dbReference type="EMBL" id="CP130613">
    <property type="protein sequence ID" value="WKW15189.1"/>
    <property type="molecule type" value="Genomic_DNA"/>
</dbReference>
<dbReference type="InterPro" id="IPR051454">
    <property type="entry name" value="RNA/ubiquinone_mod_enzymes"/>
</dbReference>
<feature type="domain" description="Peptidase U32 collagenase" evidence="1">
    <location>
        <begin position="390"/>
        <end position="510"/>
    </location>
</feature>
<organism evidence="3 4">
    <name type="scientific">Pseudogemmatithrix spongiicola</name>
    <dbReference type="NCBI Taxonomy" id="3062599"/>
    <lineage>
        <taxon>Bacteria</taxon>
        <taxon>Pseudomonadati</taxon>
        <taxon>Gemmatimonadota</taxon>
        <taxon>Gemmatimonadia</taxon>
        <taxon>Gemmatimonadales</taxon>
        <taxon>Gemmatimonadaceae</taxon>
        <taxon>Pseudogemmatithrix</taxon>
    </lineage>
</organism>
<dbReference type="InterPro" id="IPR001539">
    <property type="entry name" value="Peptidase_U32"/>
</dbReference>
<dbReference type="Pfam" id="PF12392">
    <property type="entry name" value="DUF3656"/>
    <property type="match status" value="1"/>
</dbReference>
<dbReference type="InterPro" id="IPR020988">
    <property type="entry name" value="Pept_U32_collagenase"/>
</dbReference>
<gene>
    <name evidence="2" type="ORF">Strain138_001565</name>
    <name evidence="3" type="ORF">Strain318_001565</name>
</gene>
<dbReference type="Pfam" id="PF01136">
    <property type="entry name" value="Peptidase_U32"/>
    <property type="match status" value="2"/>
</dbReference>
<evidence type="ECO:0000313" key="3">
    <source>
        <dbReference type="EMBL" id="WKW15189.1"/>
    </source>
</evidence>
<sequence>MAKTPVPELLAPAGSLDAVRAAVANGANAVYCGASKFNARDDGAQLTLDELEQACLIAHERGARIYLTLNILIKPREMAEALEYLGECIDRGIDAAIVQDIGLIRMIQAVYPGFEIHGSTQLTVHDASGAKVMQGLGIERIVLARENSLADIREIRAAVPGLGLETFVHGALCISYSGQCYMSGMISERSANRGSCAQSCRKDYVLRDAASGTELDRGYLISAKDLGAWEHLSEIAAAGVGCLKIEGRKKKPEFVATVTKGYREFLQRVERGSFVEPTFEEVQPLVQIFSRGFTGGMYGGREGREYITRTQPDNRGLELGTVVAMDGDEVIVDVRAPIAERDGLGFEPPAGGHLESLGFSAGPVRTLSQRDGVWRQAIGARRSVPVGWTVVRNAQVALLETARASYAGVGQGKRRRVGLDVRCFGSAGGPLKAIFSAAGHAVELRSELPLAPAQKRALDVAQLREQFGRLGESPFVLNQLDAAGVASGLFLPVSELNRLRQDATEQLMQQLGWDHDAELGARRERIAQSIAQVHDDLPLARMAGHAELVAEVWRIEDADAALAAGADEIVFDPFLRHPFPPVSQVAALVARVAEAGKRFRLRLPTIVRPEERKKLDKWLALGTPLLSGHLGLLAELAAAGRDVHADYAANVFNVATARELFALGASGITPSVELTVEEIADVTAPWQGAGFEVFLHGRPEGMTLEHCVLSAAFDRTPTHCRDLCTKRHTDTRLTDPAGYEFPVATDYACRNRLLHSRPVEGSEYLPSLWQSGIRRYRLVFNVPGDRVAERVAAYREAVDAVARGAAPSRRPREVLGDAITRGHFARAV</sequence>
<dbReference type="AlphaFoldDB" id="A0AA49K002"/>
<evidence type="ECO:0000259" key="1">
    <source>
        <dbReference type="Pfam" id="PF12392"/>
    </source>
</evidence>
<dbReference type="KEGG" id="pspc:Strain318_001565"/>
<dbReference type="PANTHER" id="PTHR30217">
    <property type="entry name" value="PEPTIDASE U32 FAMILY"/>
    <property type="match status" value="1"/>
</dbReference>
<dbReference type="PROSITE" id="PS01276">
    <property type="entry name" value="PEPTIDASE_U32"/>
    <property type="match status" value="1"/>
</dbReference>
<evidence type="ECO:0000313" key="4">
    <source>
        <dbReference type="Proteomes" id="UP001229955"/>
    </source>
</evidence>
<protein>
    <submittedName>
        <fullName evidence="3">DUF3656 domain-containing protein</fullName>
    </submittedName>
</protein>
<evidence type="ECO:0000313" key="2">
    <source>
        <dbReference type="EMBL" id="WKW12281.1"/>
    </source>
</evidence>
<keyword evidence="4" id="KW-1185">Reference proteome</keyword>
<dbReference type="PANTHER" id="PTHR30217:SF10">
    <property type="entry name" value="23S RRNA 5-HYDROXYCYTIDINE C2501 SYNTHASE"/>
    <property type="match status" value="1"/>
</dbReference>
<dbReference type="RefSeq" id="WP_367885158.1">
    <property type="nucleotide sequence ID" value="NZ_CP130612.1"/>
</dbReference>
<name>A0AA49K002_9BACT</name>
<reference evidence="3" key="1">
    <citation type="submission" date="2023-07" db="EMBL/GenBank/DDBJ databases">
        <authorList>
            <person name="Haufschild T."/>
            <person name="Kallscheuer N."/>
            <person name="Hammer J."/>
            <person name="Kohn T."/>
            <person name="Kabuu M."/>
            <person name="Jogler M."/>
            <person name="Wohfarth N."/>
            <person name="Heuer A."/>
            <person name="Rohde M."/>
            <person name="van Teeseling M.C.F."/>
            <person name="Jogler C."/>
        </authorList>
    </citation>
    <scope>NUCLEOTIDE SEQUENCE</scope>
    <source>
        <strain evidence="2">Strain 138</strain>
        <strain evidence="3">Strain 318</strain>
    </source>
</reference>
<dbReference type="Proteomes" id="UP001229955">
    <property type="component" value="Chromosome"/>
</dbReference>